<dbReference type="PROSITE" id="PS50156">
    <property type="entry name" value="SSD"/>
    <property type="match status" value="1"/>
</dbReference>
<protein>
    <recommendedName>
        <fullName evidence="9">SSD domain-containing protein</fullName>
    </recommendedName>
</protein>
<evidence type="ECO:0000313" key="11">
    <source>
        <dbReference type="Proteomes" id="UP000185596"/>
    </source>
</evidence>
<evidence type="ECO:0000256" key="1">
    <source>
        <dbReference type="ARBA" id="ARBA00004651"/>
    </source>
</evidence>
<evidence type="ECO:0000256" key="6">
    <source>
        <dbReference type="ARBA" id="ARBA00023136"/>
    </source>
</evidence>
<accession>A0A1Q8CYE9</accession>
<feature type="transmembrane region" description="Helical" evidence="8">
    <location>
        <begin position="276"/>
        <end position="302"/>
    </location>
</feature>
<feature type="transmembrane region" description="Helical" evidence="8">
    <location>
        <begin position="153"/>
        <end position="173"/>
    </location>
</feature>
<feature type="transmembrane region" description="Helical" evidence="8">
    <location>
        <begin position="245"/>
        <end position="270"/>
    </location>
</feature>
<dbReference type="InterPro" id="IPR000731">
    <property type="entry name" value="SSD"/>
</dbReference>
<feature type="transmembrane region" description="Helical" evidence="8">
    <location>
        <begin position="337"/>
        <end position="357"/>
    </location>
</feature>
<feature type="domain" description="SSD" evidence="9">
    <location>
        <begin position="170"/>
        <end position="302"/>
    </location>
</feature>
<keyword evidence="6 8" id="KW-0472">Membrane</keyword>
<dbReference type="Pfam" id="PF03176">
    <property type="entry name" value="MMPL"/>
    <property type="match status" value="2"/>
</dbReference>
<keyword evidence="11" id="KW-1185">Reference proteome</keyword>
<feature type="transmembrane region" description="Helical" evidence="8">
    <location>
        <begin position="553"/>
        <end position="573"/>
    </location>
</feature>
<feature type="transmembrane region" description="Helical" evidence="8">
    <location>
        <begin position="204"/>
        <end position="224"/>
    </location>
</feature>
<keyword evidence="5 8" id="KW-1133">Transmembrane helix</keyword>
<keyword evidence="4 8" id="KW-0812">Transmembrane</keyword>
<sequence length="773" mass="79318">MVVLWLVGTALLLVGSRMVGADTADDISVPGSDSAAANEQLGAVGRPGGAPSELVLHGRSLDDPAVARALRETVAAISAVPGVGTVPEPVQPNPDRTAARLTVPLEEGERADKRLAREVLDAAAPAEDAGLEVALGGALGRQLSAVDSRTSEIIGIVAALLVLLLAFGSAVAAMLPVATALVVVVGGLAGLQVLASAVDIPDVAPTLAAMIGLGVGVDYTLFLVNRQRRLLAAGMSPEQAVPRSCATAGAAVVFAGASVVVAISGLMITGVDLVSWLGWSSALLVVGAVLSAVTLAPAMLALAGRRLNRGRAAAATDADLDRGGWGRFAGRVTRRPATVALGSALLLLLLGAPTLTLDLGQSDAGDRSPDHQLHRFYDALSTGWGPGENGPLSVVVPDAERAAPVAAAIGSTEGVASVGPPRELGSGAVSLRVVPTTAPSDPATTNLVHRLRTEVLPEVGPAHVGGATATRIDLAERITARLPWLVLTVVGVACLLLLLAFRSILLPLKAALMNLVSVCAAYGVVTAVFQWGWGASLLGLDGPMPIDSYVPMVLFAVLFGLSMDYEVFLLSAVREHWRRDGDNDAAVRRGVAETGGVITSAALIMVCVFASFVLVGEPQVKVFGVGLATAIIVDATIVRCLLVPATMVLLGRWNWWLPRWLDRLLPRVLDHGEHDADDAGGSDGDHDLAERSARGVVAVGGGGVVEREHAVDDRAQPVDLDGAVHRQELGPAADGDGPHGGTRGEQHAGIDGRRGTGDEAHAGDVSRGSHRAE</sequence>
<feature type="transmembrane region" description="Helical" evidence="8">
    <location>
        <begin position="180"/>
        <end position="198"/>
    </location>
</feature>
<feature type="transmembrane region" description="Helical" evidence="8">
    <location>
        <begin position="594"/>
        <end position="616"/>
    </location>
</feature>
<dbReference type="InterPro" id="IPR004869">
    <property type="entry name" value="MMPL_dom"/>
</dbReference>
<evidence type="ECO:0000313" key="10">
    <source>
        <dbReference type="EMBL" id="OLF19380.1"/>
    </source>
</evidence>
<feature type="transmembrane region" description="Helical" evidence="8">
    <location>
        <begin position="622"/>
        <end position="650"/>
    </location>
</feature>
<dbReference type="STRING" id="1912961.BU204_00150"/>
<gene>
    <name evidence="10" type="ORF">BU204_00150</name>
</gene>
<evidence type="ECO:0000256" key="2">
    <source>
        <dbReference type="ARBA" id="ARBA00010157"/>
    </source>
</evidence>
<feature type="compositionally biased region" description="Basic and acidic residues" evidence="7">
    <location>
        <begin position="742"/>
        <end position="764"/>
    </location>
</feature>
<evidence type="ECO:0000259" key="9">
    <source>
        <dbReference type="PROSITE" id="PS50156"/>
    </source>
</evidence>
<proteinExistence type="inferred from homology"/>
<dbReference type="SUPFAM" id="SSF82866">
    <property type="entry name" value="Multidrug efflux transporter AcrB transmembrane domain"/>
    <property type="match status" value="2"/>
</dbReference>
<dbReference type="Gene3D" id="1.20.1640.10">
    <property type="entry name" value="Multidrug efflux transporter AcrB transmembrane domain"/>
    <property type="match status" value="2"/>
</dbReference>
<evidence type="ECO:0000256" key="8">
    <source>
        <dbReference type="SAM" id="Phobius"/>
    </source>
</evidence>
<comment type="similarity">
    <text evidence="2">Belongs to the resistance-nodulation-cell division (RND) (TC 2.A.6) family. MmpL subfamily.</text>
</comment>
<evidence type="ECO:0000256" key="3">
    <source>
        <dbReference type="ARBA" id="ARBA00022475"/>
    </source>
</evidence>
<dbReference type="GO" id="GO:0005886">
    <property type="term" value="C:plasma membrane"/>
    <property type="evidence" value="ECO:0007669"/>
    <property type="project" value="UniProtKB-SubCell"/>
</dbReference>
<feature type="transmembrane region" description="Helical" evidence="8">
    <location>
        <begin position="512"/>
        <end position="533"/>
    </location>
</feature>
<dbReference type="Proteomes" id="UP000185596">
    <property type="component" value="Unassembled WGS sequence"/>
</dbReference>
<dbReference type="InterPro" id="IPR050545">
    <property type="entry name" value="Mycobact_MmpL"/>
</dbReference>
<dbReference type="AlphaFoldDB" id="A0A1Q8CYE9"/>
<name>A0A1Q8CYE9_9PSEU</name>
<comment type="caution">
    <text evidence="10">The sequence shown here is derived from an EMBL/GenBank/DDBJ whole genome shotgun (WGS) entry which is preliminary data.</text>
</comment>
<dbReference type="PANTHER" id="PTHR33406:SF11">
    <property type="entry name" value="MEMBRANE PROTEIN SCO6666-RELATED"/>
    <property type="match status" value="1"/>
</dbReference>
<evidence type="ECO:0000256" key="7">
    <source>
        <dbReference type="SAM" id="MobiDB-lite"/>
    </source>
</evidence>
<reference evidence="10 11" key="1">
    <citation type="submission" date="2016-12" db="EMBL/GenBank/DDBJ databases">
        <title>The draft genome sequence of Actinophytocola sp. 11-183.</title>
        <authorList>
            <person name="Wang W."/>
            <person name="Yuan L."/>
        </authorList>
    </citation>
    <scope>NUCLEOTIDE SEQUENCE [LARGE SCALE GENOMIC DNA]</scope>
    <source>
        <strain evidence="10 11">11-183</strain>
    </source>
</reference>
<evidence type="ECO:0000256" key="4">
    <source>
        <dbReference type="ARBA" id="ARBA00022692"/>
    </source>
</evidence>
<keyword evidence="3" id="KW-1003">Cell membrane</keyword>
<feature type="transmembrane region" description="Helical" evidence="8">
    <location>
        <begin position="482"/>
        <end position="500"/>
    </location>
</feature>
<feature type="region of interest" description="Disordered" evidence="7">
    <location>
        <begin position="725"/>
        <end position="773"/>
    </location>
</feature>
<dbReference type="PANTHER" id="PTHR33406">
    <property type="entry name" value="MEMBRANE PROTEIN MJ1562-RELATED"/>
    <property type="match status" value="1"/>
</dbReference>
<evidence type="ECO:0000256" key="5">
    <source>
        <dbReference type="ARBA" id="ARBA00022989"/>
    </source>
</evidence>
<organism evidence="10 11">
    <name type="scientific">Actinophytocola xanthii</name>
    <dbReference type="NCBI Taxonomy" id="1912961"/>
    <lineage>
        <taxon>Bacteria</taxon>
        <taxon>Bacillati</taxon>
        <taxon>Actinomycetota</taxon>
        <taxon>Actinomycetes</taxon>
        <taxon>Pseudonocardiales</taxon>
        <taxon>Pseudonocardiaceae</taxon>
    </lineage>
</organism>
<dbReference type="EMBL" id="MSIE01000001">
    <property type="protein sequence ID" value="OLF19380.1"/>
    <property type="molecule type" value="Genomic_DNA"/>
</dbReference>
<comment type="subcellular location">
    <subcellularLocation>
        <location evidence="1">Cell membrane</location>
        <topology evidence="1">Multi-pass membrane protein</topology>
    </subcellularLocation>
</comment>